<dbReference type="Pfam" id="PF20544">
    <property type="entry name" value="DUF6758"/>
    <property type="match status" value="1"/>
</dbReference>
<organism evidence="1 2">
    <name type="scientific">Jatrophihabitans lederbergiae</name>
    <dbReference type="NCBI Taxonomy" id="3075547"/>
    <lineage>
        <taxon>Bacteria</taxon>
        <taxon>Bacillati</taxon>
        <taxon>Actinomycetota</taxon>
        <taxon>Actinomycetes</taxon>
        <taxon>Jatrophihabitantales</taxon>
        <taxon>Jatrophihabitantaceae</taxon>
        <taxon>Jatrophihabitans</taxon>
    </lineage>
</organism>
<reference evidence="2" key="1">
    <citation type="submission" date="2023-07" db="EMBL/GenBank/DDBJ databases">
        <title>30 novel species of actinomycetes from the DSMZ collection.</title>
        <authorList>
            <person name="Nouioui I."/>
        </authorList>
    </citation>
    <scope>NUCLEOTIDE SEQUENCE [LARGE SCALE GENOMIC DNA]</scope>
    <source>
        <strain evidence="2">DSM 44399</strain>
    </source>
</reference>
<evidence type="ECO:0000313" key="1">
    <source>
        <dbReference type="EMBL" id="MDT0260525.1"/>
    </source>
</evidence>
<gene>
    <name evidence="1" type="ORF">RM423_03875</name>
</gene>
<keyword evidence="2" id="KW-1185">Reference proteome</keyword>
<protein>
    <submittedName>
        <fullName evidence="1">DUF6758 family protein</fullName>
    </submittedName>
</protein>
<proteinExistence type="predicted"/>
<evidence type="ECO:0000313" key="2">
    <source>
        <dbReference type="Proteomes" id="UP001183176"/>
    </source>
</evidence>
<sequence length="209" mass="22040">MGLSWCPKCGAELLAPSVYSSDWRCAEHGPTLPLSIFARRDAAALEHIRERAEVPLWVPDPVPLGWTLSGLAAVGDDRSRFRATVVACQGPAPLGGEGEWLIVAEEPGVGLGSSYARSSTTDARALSAGVAAAKIHALGHPTSLWPVLDTVADRSAYVGEADGVWLWLISFPADAGYAVLEDLAVTDVRHRAAPSIGTGPLSRRLRPGN</sequence>
<dbReference type="InterPro" id="IPR046646">
    <property type="entry name" value="DUF6758"/>
</dbReference>
<name>A0ABU2J6B2_9ACTN</name>
<dbReference type="EMBL" id="JAVREH010000003">
    <property type="protein sequence ID" value="MDT0260525.1"/>
    <property type="molecule type" value="Genomic_DNA"/>
</dbReference>
<accession>A0ABU2J6B2</accession>
<dbReference type="Proteomes" id="UP001183176">
    <property type="component" value="Unassembled WGS sequence"/>
</dbReference>
<comment type="caution">
    <text evidence="1">The sequence shown here is derived from an EMBL/GenBank/DDBJ whole genome shotgun (WGS) entry which is preliminary data.</text>
</comment>
<dbReference type="RefSeq" id="WP_311421675.1">
    <property type="nucleotide sequence ID" value="NZ_JAVREH010000003.1"/>
</dbReference>